<comment type="subcellular location">
    <subcellularLocation>
        <location evidence="1">Membrane</location>
        <topology evidence="1">Multi-pass membrane protein</topology>
    </subcellularLocation>
</comment>
<evidence type="ECO:0000256" key="2">
    <source>
        <dbReference type="ARBA" id="ARBA00009172"/>
    </source>
</evidence>
<dbReference type="CDD" id="cd17406">
    <property type="entry name" value="MFS_unc93A_like"/>
    <property type="match status" value="1"/>
</dbReference>
<dbReference type="InterPro" id="IPR051951">
    <property type="entry name" value="UNC-93_regulatory"/>
</dbReference>
<dbReference type="AlphaFoldDB" id="A0AAV7RS44"/>
<dbReference type="Pfam" id="PF05978">
    <property type="entry name" value="UNC-93"/>
    <property type="match status" value="1"/>
</dbReference>
<feature type="transmembrane region" description="Helical" evidence="7">
    <location>
        <begin position="54"/>
        <end position="72"/>
    </location>
</feature>
<evidence type="ECO:0000256" key="1">
    <source>
        <dbReference type="ARBA" id="ARBA00004141"/>
    </source>
</evidence>
<evidence type="ECO:0000256" key="5">
    <source>
        <dbReference type="ARBA" id="ARBA00023136"/>
    </source>
</evidence>
<dbReference type="EMBL" id="JANPWB010000009">
    <property type="protein sequence ID" value="KAJ1155109.1"/>
    <property type="molecule type" value="Genomic_DNA"/>
</dbReference>
<evidence type="ECO:0000256" key="3">
    <source>
        <dbReference type="ARBA" id="ARBA00022692"/>
    </source>
</evidence>
<dbReference type="Gene3D" id="1.20.1250.20">
    <property type="entry name" value="MFS general substrate transporter like domains"/>
    <property type="match status" value="1"/>
</dbReference>
<keyword evidence="5 7" id="KW-0472">Membrane</keyword>
<dbReference type="InterPro" id="IPR036259">
    <property type="entry name" value="MFS_trans_sf"/>
</dbReference>
<feature type="transmembrane region" description="Helical" evidence="7">
    <location>
        <begin position="305"/>
        <end position="326"/>
    </location>
</feature>
<dbReference type="Proteomes" id="UP001066276">
    <property type="component" value="Chromosome 5"/>
</dbReference>
<keyword evidence="9" id="KW-1185">Reference proteome</keyword>
<sequence>MLLFTAYGGLQNLQNSLNPAKGMGVASLSVIYGSLITSSMFLPSIIIKKIGCKWTLAVSMCCYVTYTVANFYPQWYTLIPTSIILGFAGGPLWTAQSTYLTTSGIRYAEEKGKDKTHIVSLYFGIFFLLFHSSGVWGNLISSLIFSQRPTNGHALNYSYCGAVSCPDMTIGAINSTETARPSIVLIYILMGVYTGCGVLAVLVVALFLDQINLTEGQEKEEKEVNISMYFLATFRHLKDKRQCLLIPLTMLTGLQHGFLSSDYTRYYVTCVLGIHFVGYVMICFGVGNSILSVLAGKLSQYTSKIAMFILAAITNASCIIALLLWQPRPEQFAVFFVFPTLWSMADAIFLTLLNALYGVLFDEHKEAAFSNYHVWNSVGFALSFGYSAALCIYVKLYILLSFLVLSMTLYGIVEYIESRKKPVTTTDIKDREIPLDTQTTSIPTYKQG</sequence>
<evidence type="ECO:0000256" key="7">
    <source>
        <dbReference type="SAM" id="Phobius"/>
    </source>
</evidence>
<evidence type="ECO:0000313" key="8">
    <source>
        <dbReference type="EMBL" id="KAJ1155109.1"/>
    </source>
</evidence>
<dbReference type="PANTHER" id="PTHR19444">
    <property type="entry name" value="UNC-93 RELATED"/>
    <property type="match status" value="1"/>
</dbReference>
<reference evidence="8" key="1">
    <citation type="journal article" date="2022" name="bioRxiv">
        <title>Sequencing and chromosome-scale assembly of the giantPleurodeles waltlgenome.</title>
        <authorList>
            <person name="Brown T."/>
            <person name="Elewa A."/>
            <person name="Iarovenko S."/>
            <person name="Subramanian E."/>
            <person name="Araus A.J."/>
            <person name="Petzold A."/>
            <person name="Susuki M."/>
            <person name="Suzuki K.-i.T."/>
            <person name="Hayashi T."/>
            <person name="Toyoda A."/>
            <person name="Oliveira C."/>
            <person name="Osipova E."/>
            <person name="Leigh N.D."/>
            <person name="Simon A."/>
            <person name="Yun M.H."/>
        </authorList>
    </citation>
    <scope>NUCLEOTIDE SEQUENCE</scope>
    <source>
        <strain evidence="8">20211129_DDA</strain>
        <tissue evidence="8">Liver</tissue>
    </source>
</reference>
<comment type="caution">
    <text evidence="8">The sequence shown here is derived from an EMBL/GenBank/DDBJ whole genome shotgun (WGS) entry which is preliminary data.</text>
</comment>
<feature type="transmembrane region" description="Helical" evidence="7">
    <location>
        <begin position="266"/>
        <end position="293"/>
    </location>
</feature>
<dbReference type="SUPFAM" id="SSF103473">
    <property type="entry name" value="MFS general substrate transporter"/>
    <property type="match status" value="1"/>
</dbReference>
<proteinExistence type="inferred from homology"/>
<evidence type="ECO:0000256" key="4">
    <source>
        <dbReference type="ARBA" id="ARBA00022989"/>
    </source>
</evidence>
<gene>
    <name evidence="8" type="ORF">NDU88_007845</name>
</gene>
<keyword evidence="3 7" id="KW-0812">Transmembrane</keyword>
<feature type="transmembrane region" description="Helical" evidence="7">
    <location>
        <begin position="78"/>
        <end position="100"/>
    </location>
</feature>
<organism evidence="8 9">
    <name type="scientific">Pleurodeles waltl</name>
    <name type="common">Iberian ribbed newt</name>
    <dbReference type="NCBI Taxonomy" id="8319"/>
    <lineage>
        <taxon>Eukaryota</taxon>
        <taxon>Metazoa</taxon>
        <taxon>Chordata</taxon>
        <taxon>Craniata</taxon>
        <taxon>Vertebrata</taxon>
        <taxon>Euteleostomi</taxon>
        <taxon>Amphibia</taxon>
        <taxon>Batrachia</taxon>
        <taxon>Caudata</taxon>
        <taxon>Salamandroidea</taxon>
        <taxon>Salamandridae</taxon>
        <taxon>Pleurodelinae</taxon>
        <taxon>Pleurodeles</taxon>
    </lineage>
</organism>
<feature type="transmembrane region" description="Helical" evidence="7">
    <location>
        <begin position="121"/>
        <end position="145"/>
    </location>
</feature>
<feature type="transmembrane region" description="Helical" evidence="7">
    <location>
        <begin position="332"/>
        <end position="360"/>
    </location>
</feature>
<name>A0AAV7RS44_PLEWA</name>
<feature type="transmembrane region" description="Helical" evidence="7">
    <location>
        <begin position="184"/>
        <end position="208"/>
    </location>
</feature>
<comment type="similarity">
    <text evidence="2">Belongs to the unc-93 family.</text>
</comment>
<dbReference type="InterPro" id="IPR010291">
    <property type="entry name" value="Ion_channel_UNC-93"/>
</dbReference>
<evidence type="ECO:0000256" key="6">
    <source>
        <dbReference type="ARBA" id="ARBA00040854"/>
    </source>
</evidence>
<keyword evidence="4 7" id="KW-1133">Transmembrane helix</keyword>
<accession>A0AAV7RS44</accession>
<dbReference type="GO" id="GO:0016020">
    <property type="term" value="C:membrane"/>
    <property type="evidence" value="ECO:0007669"/>
    <property type="project" value="UniProtKB-SubCell"/>
</dbReference>
<dbReference type="PANTHER" id="PTHR19444:SF13">
    <property type="entry name" value="PROTEIN UNC-93 HOMOLOG A"/>
    <property type="match status" value="1"/>
</dbReference>
<evidence type="ECO:0000313" key="9">
    <source>
        <dbReference type="Proteomes" id="UP001066276"/>
    </source>
</evidence>
<protein>
    <recommendedName>
        <fullName evidence="6">Protein unc-93 homolog A</fullName>
    </recommendedName>
</protein>
<feature type="transmembrane region" description="Helical" evidence="7">
    <location>
        <begin position="20"/>
        <end position="42"/>
    </location>
</feature>